<organism evidence="3 4">
    <name type="scientific">Taenia crassiceps</name>
    <dbReference type="NCBI Taxonomy" id="6207"/>
    <lineage>
        <taxon>Eukaryota</taxon>
        <taxon>Metazoa</taxon>
        <taxon>Spiralia</taxon>
        <taxon>Lophotrochozoa</taxon>
        <taxon>Platyhelminthes</taxon>
        <taxon>Cestoda</taxon>
        <taxon>Eucestoda</taxon>
        <taxon>Cyclophyllidea</taxon>
        <taxon>Taeniidae</taxon>
        <taxon>Taenia</taxon>
    </lineage>
</organism>
<comment type="caution">
    <text evidence="3">The sequence shown here is derived from an EMBL/GenBank/DDBJ whole genome shotgun (WGS) entry which is preliminary data.</text>
</comment>
<evidence type="ECO:0000313" key="4">
    <source>
        <dbReference type="Proteomes" id="UP001651158"/>
    </source>
</evidence>
<proteinExistence type="predicted"/>
<gene>
    <name evidence="3" type="ORF">TcWFU_002367</name>
</gene>
<protein>
    <recommendedName>
        <fullName evidence="2">AIMP2 thioredoxin-like domain-containing protein</fullName>
    </recommendedName>
</protein>
<dbReference type="InterPro" id="IPR041503">
    <property type="entry name" value="AIMP2_thioredoxin"/>
</dbReference>
<evidence type="ECO:0000256" key="1">
    <source>
        <dbReference type="SAM" id="MobiDB-lite"/>
    </source>
</evidence>
<dbReference type="Pfam" id="PF18569">
    <property type="entry name" value="Thioredoxin_16"/>
    <property type="match status" value="1"/>
</dbReference>
<reference evidence="3 4" key="1">
    <citation type="journal article" date="2022" name="Front. Cell. Infect. Microbiol.">
        <title>The Genomes of Two Strains of Taenia crassiceps the Animal Model for the Study of Human Cysticercosis.</title>
        <authorList>
            <person name="Bobes R.J."/>
            <person name="Estrada K."/>
            <person name="Rios-Valencia D.G."/>
            <person name="Calderon-Gallegos A."/>
            <person name="de la Torre P."/>
            <person name="Carrero J.C."/>
            <person name="Sanchez-Flores A."/>
            <person name="Laclette J.P."/>
        </authorList>
    </citation>
    <scope>NUCLEOTIDE SEQUENCE [LARGE SCALE GENOMIC DNA]</scope>
    <source>
        <strain evidence="3">WFUcys</strain>
    </source>
</reference>
<sequence length="477" mass="51971">MYHIKPVVSITDGDIVHTDNMYKVGFSSRPDSVAGVADPADQLAGLFASKSGARSQLGQALETMRRHQGDKTERSDQRAGEHTFKTASQTEISNEMNLDKYIIRKMGPVSKLGKFLHSQQKIENHSDQDLKLFHRLEEMERVLDSFLVPMGLVGSSGHVSPSLLTATKILKPTVEPGSHIENQATAPVSSFMTNSVSSSASPSGSHIDDGDAKLVHRLKGLNRVLDALLGAMGIVNAGEYVSSSKFLDSKGPGRSIQQTRHAEQPVTTLVSAPVANLVPFVTSPFVDLTIHCDPNTPPFAILLYTMMLKLGGHNVSLQFYKHSTLASIPEHLPQLEMFFADQPRSSACELIISVIWRPCALGCMAILNPFTDLPLYGESAILMSMLSLSPDFAQIFQNLCSIDSAVLTKNAGMLVDCIKKFGKSGTEPFSIEELLLFISCEVAGLSPLVQGASKSWFNRCMSNVCFATTKKIIDNYH</sequence>
<dbReference type="Proteomes" id="UP001651158">
    <property type="component" value="Unassembled WGS sequence"/>
</dbReference>
<evidence type="ECO:0000313" key="3">
    <source>
        <dbReference type="EMBL" id="KAL5111561.1"/>
    </source>
</evidence>
<feature type="region of interest" description="Disordered" evidence="1">
    <location>
        <begin position="64"/>
        <end position="86"/>
    </location>
</feature>
<feature type="domain" description="AIMP2 thioredoxin-like" evidence="2">
    <location>
        <begin position="285"/>
        <end position="363"/>
    </location>
</feature>
<evidence type="ECO:0000259" key="2">
    <source>
        <dbReference type="Pfam" id="PF18569"/>
    </source>
</evidence>
<accession>A0ABR4QPI4</accession>
<keyword evidence="4" id="KW-1185">Reference proteome</keyword>
<feature type="compositionally biased region" description="Basic and acidic residues" evidence="1">
    <location>
        <begin position="64"/>
        <end position="84"/>
    </location>
</feature>
<dbReference type="EMBL" id="JAKROA010000001">
    <property type="protein sequence ID" value="KAL5111561.1"/>
    <property type="molecule type" value="Genomic_DNA"/>
</dbReference>
<name>A0ABR4QPI4_9CEST</name>
<dbReference type="Gene3D" id="1.20.1050.130">
    <property type="match status" value="1"/>
</dbReference>